<accession>A0A375HYK4</accession>
<name>A0A375HYK4_9BURK</name>
<gene>
    <name evidence="1" type="ORF">CBM2607_P10105</name>
</gene>
<geneLocation type="plasmid" evidence="2">
    <name>iii</name>
</geneLocation>
<evidence type="ECO:0000313" key="2">
    <source>
        <dbReference type="Proteomes" id="UP000255168"/>
    </source>
</evidence>
<dbReference type="EMBL" id="LT984808">
    <property type="protein sequence ID" value="SPD62106.1"/>
    <property type="molecule type" value="Genomic_DNA"/>
</dbReference>
<proteinExistence type="predicted"/>
<evidence type="ECO:0000313" key="1">
    <source>
        <dbReference type="EMBL" id="SPD62106.1"/>
    </source>
</evidence>
<reference evidence="1 2" key="1">
    <citation type="submission" date="2018-01" db="EMBL/GenBank/DDBJ databases">
        <authorList>
            <person name="Clerissi C."/>
        </authorList>
    </citation>
    <scope>NUCLEOTIDE SEQUENCE [LARGE SCALE GENOMIC DNA]</scope>
    <source>
        <strain evidence="1">Cupriavidus taiwanensis STM 6160</strain>
        <plasmid evidence="2">iii</plasmid>
    </source>
</reference>
<sequence>MRPDYGCCPGNSLTGPLVKATTRHTAGRMPECRPLESGNTGCHDGCHRHDRRGGSAGCEASWCS</sequence>
<dbReference type="AlphaFoldDB" id="A0A375HYK4"/>
<dbReference type="Proteomes" id="UP000255168">
    <property type="component" value="Plasmid III"/>
</dbReference>
<organism evidence="1 2">
    <name type="scientific">Cupriavidus neocaledonicus</name>
    <dbReference type="NCBI Taxonomy" id="1040979"/>
    <lineage>
        <taxon>Bacteria</taxon>
        <taxon>Pseudomonadati</taxon>
        <taxon>Pseudomonadota</taxon>
        <taxon>Betaproteobacteria</taxon>
        <taxon>Burkholderiales</taxon>
        <taxon>Burkholderiaceae</taxon>
        <taxon>Cupriavidus</taxon>
    </lineage>
</organism>
<keyword evidence="1" id="KW-0614">Plasmid</keyword>
<protein>
    <submittedName>
        <fullName evidence="1">Uncharacterized protein</fullName>
    </submittedName>
</protein>